<dbReference type="Pfam" id="PF26486">
    <property type="entry name" value="DUF8157"/>
    <property type="match status" value="1"/>
</dbReference>
<gene>
    <name evidence="4" type="ORF">DV733_12455</name>
</gene>
<evidence type="ECO:0000313" key="5">
    <source>
        <dbReference type="Proteomes" id="UP000296706"/>
    </source>
</evidence>
<evidence type="ECO:0000313" key="4">
    <source>
        <dbReference type="EMBL" id="QCC51988.1"/>
    </source>
</evidence>
<dbReference type="Pfam" id="PF26487">
    <property type="entry name" value="DUF8157_C"/>
    <property type="match status" value="1"/>
</dbReference>
<dbReference type="GO" id="GO:0008168">
    <property type="term" value="F:methyltransferase activity"/>
    <property type="evidence" value="ECO:0007669"/>
    <property type="project" value="UniProtKB-KW"/>
</dbReference>
<keyword evidence="5" id="KW-1185">Reference proteome</keyword>
<dbReference type="AlphaFoldDB" id="A0A4D6HFR5"/>
<dbReference type="KEGG" id="hsn:DV733_12455"/>
<dbReference type="InterPro" id="IPR029063">
    <property type="entry name" value="SAM-dependent_MTases_sf"/>
</dbReference>
<dbReference type="GeneID" id="39848686"/>
<dbReference type="GO" id="GO:0032259">
    <property type="term" value="P:methylation"/>
    <property type="evidence" value="ECO:0007669"/>
    <property type="project" value="UniProtKB-KW"/>
</dbReference>
<accession>A0A4D6HFR5</accession>
<evidence type="ECO:0000259" key="3">
    <source>
        <dbReference type="Pfam" id="PF26487"/>
    </source>
</evidence>
<feature type="domain" description="DUF8157" evidence="2">
    <location>
        <begin position="5"/>
        <end position="56"/>
    </location>
</feature>
<keyword evidence="4" id="KW-0808">Transferase</keyword>
<feature type="domain" description="DUF8157" evidence="3">
    <location>
        <begin position="373"/>
        <end position="463"/>
    </location>
</feature>
<dbReference type="STRING" id="1457250.GCA_000755225_00396"/>
<dbReference type="Gene3D" id="3.40.50.150">
    <property type="entry name" value="Vaccinia Virus protein VP39"/>
    <property type="match status" value="1"/>
</dbReference>
<reference evidence="4 5" key="1">
    <citation type="journal article" date="2019" name="Nat. Commun.">
        <title>A new type of DNA phosphorothioation-based antiviral system in archaea.</title>
        <authorList>
            <person name="Xiong L."/>
            <person name="Liu S."/>
            <person name="Chen S."/>
            <person name="Xiao Y."/>
            <person name="Zhu B."/>
            <person name="Gao Y."/>
            <person name="Zhang Y."/>
            <person name="Chen B."/>
            <person name="Luo J."/>
            <person name="Deng Z."/>
            <person name="Chen X."/>
            <person name="Wang L."/>
            <person name="Chen S."/>
        </authorList>
    </citation>
    <scope>NUCLEOTIDE SEQUENCE [LARGE SCALE GENOMIC DNA]</scope>
    <source>
        <strain evidence="4 5">CBA1105</strain>
    </source>
</reference>
<dbReference type="RefSeq" id="WP_049994405.1">
    <property type="nucleotide sequence ID" value="NZ_CP031310.1"/>
</dbReference>
<dbReference type="InterPro" id="IPR058959">
    <property type="entry name" value="DUF8157_C"/>
</dbReference>
<dbReference type="CDD" id="cd02440">
    <property type="entry name" value="AdoMet_MTases"/>
    <property type="match status" value="1"/>
</dbReference>
<dbReference type="SUPFAM" id="SSF53335">
    <property type="entry name" value="S-adenosyl-L-methionine-dependent methyltransferases"/>
    <property type="match status" value="1"/>
</dbReference>
<dbReference type="Proteomes" id="UP000296706">
    <property type="component" value="Chromosome"/>
</dbReference>
<evidence type="ECO:0000259" key="2">
    <source>
        <dbReference type="Pfam" id="PF26486"/>
    </source>
</evidence>
<dbReference type="InterPro" id="IPR013217">
    <property type="entry name" value="Methyltransf_12"/>
</dbReference>
<sequence length="470" mass="52107">MSDRRQAIRENAQYLRNVRPIDPGEIYEYVDGQPHPAVVRETLRELALELDLIEREDGTFVPAPEGPVSTDFHGVEAFPEAHARELEDLLVDEFGPGWPEGTSGERLRQRLATLKEAYFEQREVGYDDLTALAYAIYHLPDNYAVTQYVLAPLIREGQVPSSLRVLDVGAGTGGPALGLADLLPDEALVEYHAVEPSANADVLETMLEETGRNVHTTIHRERAQEFEPAGEFDLILIANVLNELDDPAGVVEEYGEWLAEHGNLVAIEPADRNTATGLRRVERAVEDEFTIYAPTCRLWPDRSPDVDCWSFDRKPNLEVPAFQRRLDDAAGGAFEDGTFVNVDVQFAYSILRTDEAERIAYTPDRSRVASLSEAGELVTERVDLVVIKLSHDLSDGGNPLFVVGDGSERERVFAVLTNESLLTQDLLDAPYGGLLDIENALILWNDDEGAFNLVIDDQAVVDDASPASLR</sequence>
<evidence type="ECO:0000259" key="1">
    <source>
        <dbReference type="Pfam" id="PF08242"/>
    </source>
</evidence>
<dbReference type="Pfam" id="PF08242">
    <property type="entry name" value="Methyltransf_12"/>
    <property type="match status" value="1"/>
</dbReference>
<dbReference type="OrthoDB" id="117536at2157"/>
<dbReference type="EMBL" id="CP031310">
    <property type="protein sequence ID" value="QCC51988.1"/>
    <property type="molecule type" value="Genomic_DNA"/>
</dbReference>
<protein>
    <submittedName>
        <fullName evidence="4">Methyltransferase domain-containing protein</fullName>
    </submittedName>
</protein>
<keyword evidence="4" id="KW-0489">Methyltransferase</keyword>
<dbReference type="InterPro" id="IPR058470">
    <property type="entry name" value="DUF8157_N"/>
</dbReference>
<feature type="domain" description="Methyltransferase type 12" evidence="1">
    <location>
        <begin position="166"/>
        <end position="263"/>
    </location>
</feature>
<organism evidence="4 5">
    <name type="scientific">Halapricum salinum</name>
    <dbReference type="NCBI Taxonomy" id="1457250"/>
    <lineage>
        <taxon>Archaea</taxon>
        <taxon>Methanobacteriati</taxon>
        <taxon>Methanobacteriota</taxon>
        <taxon>Stenosarchaea group</taxon>
        <taxon>Halobacteria</taxon>
        <taxon>Halobacteriales</taxon>
        <taxon>Haloarculaceae</taxon>
        <taxon>Halapricum</taxon>
    </lineage>
</organism>
<proteinExistence type="predicted"/>
<name>A0A4D6HFR5_9EURY</name>